<dbReference type="CDD" id="cd06261">
    <property type="entry name" value="TM_PBP2"/>
    <property type="match status" value="1"/>
</dbReference>
<feature type="transmembrane region" description="Helical" evidence="7">
    <location>
        <begin position="275"/>
        <end position="292"/>
    </location>
</feature>
<keyword evidence="6 7" id="KW-0472">Membrane</keyword>
<evidence type="ECO:0000256" key="3">
    <source>
        <dbReference type="ARBA" id="ARBA00022475"/>
    </source>
</evidence>
<dbReference type="PANTHER" id="PTHR43744">
    <property type="entry name" value="ABC TRANSPORTER PERMEASE PROTEIN MG189-RELATED-RELATED"/>
    <property type="match status" value="1"/>
</dbReference>
<dbReference type="AlphaFoldDB" id="A0A916YQX0"/>
<dbReference type="PROSITE" id="PS50928">
    <property type="entry name" value="ABC_TM1"/>
    <property type="match status" value="1"/>
</dbReference>
<protein>
    <submittedName>
        <fullName evidence="9">ABC transporter permease protein YtcP</fullName>
    </submittedName>
</protein>
<evidence type="ECO:0000256" key="7">
    <source>
        <dbReference type="RuleBase" id="RU363032"/>
    </source>
</evidence>
<dbReference type="Pfam" id="PF00528">
    <property type="entry name" value="BPD_transp_1"/>
    <property type="match status" value="1"/>
</dbReference>
<dbReference type="EMBL" id="BMHP01000001">
    <property type="protein sequence ID" value="GGD56992.1"/>
    <property type="molecule type" value="Genomic_DNA"/>
</dbReference>
<accession>A0A916YQX0</accession>
<dbReference type="GO" id="GO:0055085">
    <property type="term" value="P:transmembrane transport"/>
    <property type="evidence" value="ECO:0007669"/>
    <property type="project" value="InterPro"/>
</dbReference>
<feature type="transmembrane region" description="Helical" evidence="7">
    <location>
        <begin position="124"/>
        <end position="149"/>
    </location>
</feature>
<evidence type="ECO:0000256" key="1">
    <source>
        <dbReference type="ARBA" id="ARBA00004651"/>
    </source>
</evidence>
<dbReference type="InterPro" id="IPR035906">
    <property type="entry name" value="MetI-like_sf"/>
</dbReference>
<keyword evidence="3" id="KW-1003">Cell membrane</keyword>
<dbReference type="Proteomes" id="UP000612456">
    <property type="component" value="Unassembled WGS sequence"/>
</dbReference>
<feature type="domain" description="ABC transmembrane type-1" evidence="8">
    <location>
        <begin position="89"/>
        <end position="292"/>
    </location>
</feature>
<feature type="transmembrane region" description="Helical" evidence="7">
    <location>
        <begin position="85"/>
        <end position="112"/>
    </location>
</feature>
<evidence type="ECO:0000313" key="10">
    <source>
        <dbReference type="Proteomes" id="UP000612456"/>
    </source>
</evidence>
<feature type="transmembrane region" description="Helical" evidence="7">
    <location>
        <begin position="21"/>
        <end position="46"/>
    </location>
</feature>
<dbReference type="InterPro" id="IPR000515">
    <property type="entry name" value="MetI-like"/>
</dbReference>
<evidence type="ECO:0000256" key="2">
    <source>
        <dbReference type="ARBA" id="ARBA00022448"/>
    </source>
</evidence>
<gene>
    <name evidence="9" type="primary">ytcP</name>
    <name evidence="9" type="ORF">GCM10010911_13440</name>
</gene>
<proteinExistence type="inferred from homology"/>
<comment type="similarity">
    <text evidence="7">Belongs to the binding-protein-dependent transport system permease family.</text>
</comment>
<evidence type="ECO:0000313" key="9">
    <source>
        <dbReference type="EMBL" id="GGD56992.1"/>
    </source>
</evidence>
<dbReference type="RefSeq" id="WP_188990308.1">
    <property type="nucleotide sequence ID" value="NZ_BMHP01000001.1"/>
</dbReference>
<evidence type="ECO:0000256" key="4">
    <source>
        <dbReference type="ARBA" id="ARBA00022692"/>
    </source>
</evidence>
<name>A0A916YQX0_9BACL</name>
<dbReference type="SUPFAM" id="SSF161098">
    <property type="entry name" value="MetI-like"/>
    <property type="match status" value="1"/>
</dbReference>
<keyword evidence="4 7" id="KW-0812">Transmembrane</keyword>
<reference evidence="9" key="1">
    <citation type="journal article" date="2014" name="Int. J. Syst. Evol. Microbiol.">
        <title>Complete genome sequence of Corynebacterium casei LMG S-19264T (=DSM 44701T), isolated from a smear-ripened cheese.</title>
        <authorList>
            <consortium name="US DOE Joint Genome Institute (JGI-PGF)"/>
            <person name="Walter F."/>
            <person name="Albersmeier A."/>
            <person name="Kalinowski J."/>
            <person name="Ruckert C."/>
        </authorList>
    </citation>
    <scope>NUCLEOTIDE SEQUENCE</scope>
    <source>
        <strain evidence="9">CGMCC 1.15178</strain>
    </source>
</reference>
<feature type="transmembrane region" description="Helical" evidence="7">
    <location>
        <begin position="155"/>
        <end position="176"/>
    </location>
</feature>
<comment type="subcellular location">
    <subcellularLocation>
        <location evidence="1 7">Cell membrane</location>
        <topology evidence="1 7">Multi-pass membrane protein</topology>
    </subcellularLocation>
</comment>
<sequence>MAEQAQPAANQNYRRKRKHSFWDISFNVFNYSIISIIAFVCIFPFLNTFANAFSSSHAIQSGKVVLWPVEFQLDAMRSVFWDNNVIRALFVTIFVTVVGTTLNMVLTIMTAYPLSRRDLVGRKYFMNYMIFTMMFSGGLIPGYLLIKYLGMLNTLWALIIPGAVSAFNVIIMKSFFQNMPEELREAAVMDGCGNIRYMLRIVLPLSGAVMATIGLFYAVGHWNSYMNAIILIDNSDLFTLQVRLRNILLLSQMDTSLEVMQQQGKLQVIEESLKASTAIFATVPILIVYPFLQKYFVKGSFLGSVKG</sequence>
<feature type="transmembrane region" description="Helical" evidence="7">
    <location>
        <begin position="197"/>
        <end position="219"/>
    </location>
</feature>
<evidence type="ECO:0000259" key="8">
    <source>
        <dbReference type="PROSITE" id="PS50928"/>
    </source>
</evidence>
<keyword evidence="2 7" id="KW-0813">Transport</keyword>
<dbReference type="PANTHER" id="PTHR43744:SF9">
    <property type="entry name" value="POLYGALACTURONAN_RHAMNOGALACTURONAN TRANSPORT SYSTEM PERMEASE PROTEIN YTCP"/>
    <property type="match status" value="1"/>
</dbReference>
<keyword evidence="10" id="KW-1185">Reference proteome</keyword>
<evidence type="ECO:0000256" key="6">
    <source>
        <dbReference type="ARBA" id="ARBA00023136"/>
    </source>
</evidence>
<keyword evidence="5 7" id="KW-1133">Transmembrane helix</keyword>
<organism evidence="9 10">
    <name type="scientific">Paenibacillus nasutitermitis</name>
    <dbReference type="NCBI Taxonomy" id="1652958"/>
    <lineage>
        <taxon>Bacteria</taxon>
        <taxon>Bacillati</taxon>
        <taxon>Bacillota</taxon>
        <taxon>Bacilli</taxon>
        <taxon>Bacillales</taxon>
        <taxon>Paenibacillaceae</taxon>
        <taxon>Paenibacillus</taxon>
    </lineage>
</organism>
<evidence type="ECO:0000256" key="5">
    <source>
        <dbReference type="ARBA" id="ARBA00022989"/>
    </source>
</evidence>
<dbReference type="Gene3D" id="1.10.3720.10">
    <property type="entry name" value="MetI-like"/>
    <property type="match status" value="1"/>
</dbReference>
<dbReference type="GO" id="GO:0005886">
    <property type="term" value="C:plasma membrane"/>
    <property type="evidence" value="ECO:0007669"/>
    <property type="project" value="UniProtKB-SubCell"/>
</dbReference>
<comment type="caution">
    <text evidence="9">The sequence shown here is derived from an EMBL/GenBank/DDBJ whole genome shotgun (WGS) entry which is preliminary data.</text>
</comment>
<reference evidence="9" key="2">
    <citation type="submission" date="2020-09" db="EMBL/GenBank/DDBJ databases">
        <authorList>
            <person name="Sun Q."/>
            <person name="Zhou Y."/>
        </authorList>
    </citation>
    <scope>NUCLEOTIDE SEQUENCE</scope>
    <source>
        <strain evidence="9">CGMCC 1.15178</strain>
    </source>
</reference>